<feature type="transmembrane region" description="Helical" evidence="1">
    <location>
        <begin position="79"/>
        <end position="96"/>
    </location>
</feature>
<feature type="transmembrane region" description="Helical" evidence="1">
    <location>
        <begin position="102"/>
        <end position="120"/>
    </location>
</feature>
<dbReference type="EMBL" id="JABTXY010000025">
    <property type="protein sequence ID" value="NYV43745.1"/>
    <property type="molecule type" value="Genomic_DNA"/>
</dbReference>
<evidence type="ECO:0000256" key="1">
    <source>
        <dbReference type="SAM" id="Phobius"/>
    </source>
</evidence>
<sequence>MKWQQYIRVVTGLSCWQIMLHLAVVALLVMGWMSGSLVKVGLVLCALYALTVVLMLAFQRHHDGLWREVGDFLEELTTTWYFGAALIALWLLSRVLHNNLLLALAGVVILAGPALLSLLAKERKRDSANFSSKHGIRR</sequence>
<keyword evidence="1" id="KW-0812">Transmembrane</keyword>
<dbReference type="OMA" id="SKHRVRH"/>
<keyword evidence="1" id="KW-0472">Membrane</keyword>
<feature type="transmembrane region" description="Helical" evidence="1">
    <location>
        <begin position="40"/>
        <end position="58"/>
    </location>
</feature>
<dbReference type="STRING" id="28141.CSK29544_03856"/>
<feature type="transmembrane region" description="Helical" evidence="1">
    <location>
        <begin position="12"/>
        <end position="34"/>
    </location>
</feature>
<gene>
    <name evidence="2" type="ORF">HRR37_15585</name>
</gene>
<organism evidence="2 3">
    <name type="scientific">Cronobacter sakazakii</name>
    <name type="common">Enterobacter sakazakii</name>
    <dbReference type="NCBI Taxonomy" id="28141"/>
    <lineage>
        <taxon>Bacteria</taxon>
        <taxon>Pseudomonadati</taxon>
        <taxon>Pseudomonadota</taxon>
        <taxon>Gammaproteobacteria</taxon>
        <taxon>Enterobacterales</taxon>
        <taxon>Enterobacteriaceae</taxon>
        <taxon>Cronobacter</taxon>
    </lineage>
</organism>
<dbReference type="RefSeq" id="WP_004387496.1">
    <property type="nucleotide sequence ID" value="NZ_CABMLV010000001.1"/>
</dbReference>
<dbReference type="InterPro" id="IPR021303">
    <property type="entry name" value="Uncharacterised_YbhQ"/>
</dbReference>
<reference evidence="2 3" key="1">
    <citation type="submission" date="2020-05" db="EMBL/GenBank/DDBJ databases">
        <title>The draft genome of Cronobacter sakazakii strain 145005.</title>
        <authorList>
            <person name="Yang J."/>
            <person name="Liu L."/>
            <person name="Feng Y."/>
            <person name="Zong Z."/>
        </authorList>
    </citation>
    <scope>NUCLEOTIDE SEQUENCE [LARGE SCALE GENOMIC DNA]</scope>
    <source>
        <strain evidence="2 3">145005</strain>
    </source>
</reference>
<accession>A0A2S9UET0</accession>
<name>A0A2S9UET0_CROSK</name>
<dbReference type="KEGG" id="csj:CSK29544_03856"/>
<proteinExistence type="predicted"/>
<dbReference type="Proteomes" id="UP000548673">
    <property type="component" value="Unassembled WGS sequence"/>
</dbReference>
<dbReference type="AlphaFoldDB" id="A0A2S9UET0"/>
<evidence type="ECO:0000313" key="2">
    <source>
        <dbReference type="EMBL" id="NYV43745.1"/>
    </source>
</evidence>
<protein>
    <submittedName>
        <fullName evidence="2">Uncharacterized protein</fullName>
    </submittedName>
</protein>
<comment type="caution">
    <text evidence="2">The sequence shown here is derived from an EMBL/GenBank/DDBJ whole genome shotgun (WGS) entry which is preliminary data.</text>
</comment>
<dbReference type="Pfam" id="PF11076">
    <property type="entry name" value="YbhQ"/>
    <property type="match status" value="1"/>
</dbReference>
<evidence type="ECO:0000313" key="3">
    <source>
        <dbReference type="Proteomes" id="UP000548673"/>
    </source>
</evidence>
<keyword evidence="1" id="KW-1133">Transmembrane helix</keyword>
<dbReference type="GeneID" id="56731355"/>